<evidence type="ECO:0000256" key="1">
    <source>
        <dbReference type="SAM" id="MobiDB-lite"/>
    </source>
</evidence>
<feature type="region of interest" description="Disordered" evidence="1">
    <location>
        <begin position="244"/>
        <end position="287"/>
    </location>
</feature>
<protein>
    <submittedName>
        <fullName evidence="2">Sterile alpha motif domain-containing protein 3</fullName>
    </submittedName>
</protein>
<dbReference type="PANTHER" id="PTHR31025:SF19">
    <property type="entry name" value="SI:CH73-42K18.1-RELATED"/>
    <property type="match status" value="1"/>
</dbReference>
<name>A0AA47P1F8_MERPO</name>
<comment type="caution">
    <text evidence="2">The sequence shown here is derived from an EMBL/GenBank/DDBJ whole genome shotgun (WGS) entry which is preliminary data.</text>
</comment>
<dbReference type="PANTHER" id="PTHR31025">
    <property type="entry name" value="SI:CH211-196P9.1-RELATED"/>
    <property type="match status" value="1"/>
</dbReference>
<dbReference type="Proteomes" id="UP001174136">
    <property type="component" value="Unassembled WGS sequence"/>
</dbReference>
<evidence type="ECO:0000313" key="3">
    <source>
        <dbReference type="Proteomes" id="UP001174136"/>
    </source>
</evidence>
<reference evidence="2" key="1">
    <citation type="journal article" date="2023" name="Front. Mar. Sci.">
        <title>A new Merluccius polli reference genome to investigate the effects of global change in West African waters.</title>
        <authorList>
            <person name="Mateo J.L."/>
            <person name="Blanco-Fernandez C."/>
            <person name="Garcia-Vazquez E."/>
            <person name="Machado-Schiaffino G."/>
        </authorList>
    </citation>
    <scope>NUCLEOTIDE SEQUENCE</scope>
    <source>
        <strain evidence="2">C29</strain>
        <tissue evidence="2">Fin</tissue>
    </source>
</reference>
<feature type="region of interest" description="Disordered" evidence="1">
    <location>
        <begin position="540"/>
        <end position="559"/>
    </location>
</feature>
<feature type="compositionally biased region" description="Basic and acidic residues" evidence="1">
    <location>
        <begin position="247"/>
        <end position="257"/>
    </location>
</feature>
<gene>
    <name evidence="2" type="primary">SAMD3_1</name>
    <name evidence="2" type="ORF">N1851_017241</name>
</gene>
<dbReference type="AlphaFoldDB" id="A0AA47P1F8"/>
<keyword evidence="3" id="KW-1185">Reference proteome</keyword>
<organism evidence="2 3">
    <name type="scientific">Merluccius polli</name>
    <name type="common">Benguela hake</name>
    <name type="synonym">Merluccius cadenati</name>
    <dbReference type="NCBI Taxonomy" id="89951"/>
    <lineage>
        <taxon>Eukaryota</taxon>
        <taxon>Metazoa</taxon>
        <taxon>Chordata</taxon>
        <taxon>Craniata</taxon>
        <taxon>Vertebrata</taxon>
        <taxon>Euteleostomi</taxon>
        <taxon>Actinopterygii</taxon>
        <taxon>Neopterygii</taxon>
        <taxon>Teleostei</taxon>
        <taxon>Neoteleostei</taxon>
        <taxon>Acanthomorphata</taxon>
        <taxon>Zeiogadaria</taxon>
        <taxon>Gadariae</taxon>
        <taxon>Gadiformes</taxon>
        <taxon>Gadoidei</taxon>
        <taxon>Merlucciidae</taxon>
        <taxon>Merluccius</taxon>
    </lineage>
</organism>
<evidence type="ECO:0000313" key="2">
    <source>
        <dbReference type="EMBL" id="KAK0144393.1"/>
    </source>
</evidence>
<feature type="compositionally biased region" description="Basic and acidic residues" evidence="1">
    <location>
        <begin position="278"/>
        <end position="287"/>
    </location>
</feature>
<proteinExistence type="predicted"/>
<accession>A0AA47P1F8</accession>
<sequence length="559" mass="63781">MLLRVIISPQDIRKLRFDSVPHSVDGLKLMLKNTLQLRSSFDLQYEDEDFKDFCNLTCVDDLPKEKVTLKVVFCPVSSDSSLDTLPALPSSPLTSSSALLSSPLTSSSAVPSPPASSLSSHMEYFEGRRSQQWPTDFPIPTFLYDVELRLRQGNDSFRKDGALLSISRDIKSEILEKIAQAIYSFKTYPTPEHFGHVAKTLIKKHPCLKEPGSTSGWYGWKHSIMFKMGNYRQKLKAAGCRELMVNSEKRGPGDTRGKRNKVKKPRRSETNFLPDLPQGRDSRSLEEDREKMVQEMRKTTPNLAYIDDAMTATYALRRQEIVEEEPPVAEMTVRWPALFTERQIVKEFTRLTSMDINSFYEGLDSHLHKLLQLFRLKRFEEIEEMTSLMESLDKDASNQRKRAAALQGLPWYMKENPSTFMKRCEPTEPEEDVMKGMVIGLLLVVEDVKEPLPASYKEIAIVIEEKIVMRHLGDVPNAFVNMMGLLYMLNLSYPKDLKYTFEVIQRLFMGIGSEVCTPKVHSLKNKLLVGVTASTNSNNTWLKGGETTTQNRTPQELKV</sequence>
<dbReference type="EMBL" id="JAOPHQ010003137">
    <property type="protein sequence ID" value="KAK0144393.1"/>
    <property type="molecule type" value="Genomic_DNA"/>
</dbReference>